<feature type="transmembrane region" description="Helical" evidence="1">
    <location>
        <begin position="16"/>
        <end position="38"/>
    </location>
</feature>
<protein>
    <submittedName>
        <fullName evidence="2">Uncharacterized protein</fullName>
    </submittedName>
</protein>
<accession>A0A058ZY09</accession>
<dbReference type="Gramene" id="KCW46687">
    <property type="protein sequence ID" value="KCW46687"/>
    <property type="gene ID" value="EUGRSUZ_K00498"/>
</dbReference>
<dbReference type="InParanoid" id="A0A058ZY09"/>
<dbReference type="EMBL" id="KK198763">
    <property type="protein sequence ID" value="KCW46687.1"/>
    <property type="molecule type" value="Genomic_DNA"/>
</dbReference>
<organism evidence="2">
    <name type="scientific">Eucalyptus grandis</name>
    <name type="common">Flooded gum</name>
    <dbReference type="NCBI Taxonomy" id="71139"/>
    <lineage>
        <taxon>Eukaryota</taxon>
        <taxon>Viridiplantae</taxon>
        <taxon>Streptophyta</taxon>
        <taxon>Embryophyta</taxon>
        <taxon>Tracheophyta</taxon>
        <taxon>Spermatophyta</taxon>
        <taxon>Magnoliopsida</taxon>
        <taxon>eudicotyledons</taxon>
        <taxon>Gunneridae</taxon>
        <taxon>Pentapetalae</taxon>
        <taxon>rosids</taxon>
        <taxon>malvids</taxon>
        <taxon>Myrtales</taxon>
        <taxon>Myrtaceae</taxon>
        <taxon>Myrtoideae</taxon>
        <taxon>Eucalypteae</taxon>
        <taxon>Eucalyptus</taxon>
    </lineage>
</organism>
<gene>
    <name evidence="2" type="ORF">EUGRSUZ_K00498</name>
</gene>
<proteinExistence type="predicted"/>
<name>A0A058ZY09_EUCGR</name>
<sequence length="108" mass="12980">MALPWRTCLFGRDKPVILLVLVMLRTLFLRDIFFFFFWGQNSCLTLTNWQLCYVWVETIRTGPALPTQQWLDLLRRQLGHCPKKEKKKNHIQFTVVDMELKLCSFCRK</sequence>
<dbReference type="AlphaFoldDB" id="A0A058ZY09"/>
<reference evidence="2" key="1">
    <citation type="submission" date="2013-07" db="EMBL/GenBank/DDBJ databases">
        <title>The genome of Eucalyptus grandis.</title>
        <authorList>
            <person name="Schmutz J."/>
            <person name="Hayes R."/>
            <person name="Myburg A."/>
            <person name="Tuskan G."/>
            <person name="Grattapaglia D."/>
            <person name="Rokhsar D.S."/>
        </authorList>
    </citation>
    <scope>NUCLEOTIDE SEQUENCE</scope>
    <source>
        <tissue evidence="2">Leaf extractions</tissue>
    </source>
</reference>
<evidence type="ECO:0000256" key="1">
    <source>
        <dbReference type="SAM" id="Phobius"/>
    </source>
</evidence>
<keyword evidence="1" id="KW-0472">Membrane</keyword>
<keyword evidence="1" id="KW-0812">Transmembrane</keyword>
<evidence type="ECO:0000313" key="2">
    <source>
        <dbReference type="EMBL" id="KCW46687.1"/>
    </source>
</evidence>
<keyword evidence="1" id="KW-1133">Transmembrane helix</keyword>